<evidence type="ECO:0000256" key="1">
    <source>
        <dbReference type="ARBA" id="ARBA00001971"/>
    </source>
</evidence>
<reference evidence="10" key="1">
    <citation type="submission" date="2020-09" db="EMBL/GenBank/DDBJ databases">
        <title>Genome-Enabled Discovery of Anthraquinone Biosynthesis in Senna tora.</title>
        <authorList>
            <person name="Kang S.-H."/>
            <person name="Pandey R.P."/>
            <person name="Lee C.-M."/>
            <person name="Sim J.-S."/>
            <person name="Jeong J.-T."/>
            <person name="Choi B.-S."/>
            <person name="Jung M."/>
            <person name="Ginzburg D."/>
            <person name="Zhao K."/>
            <person name="Won S.Y."/>
            <person name="Oh T.-J."/>
            <person name="Yu Y."/>
            <person name="Kim N.-H."/>
            <person name="Lee O.R."/>
            <person name="Lee T.-H."/>
            <person name="Bashyal P."/>
            <person name="Kim T.-S."/>
            <person name="Lee W.-H."/>
            <person name="Kawkins C."/>
            <person name="Kim C.-K."/>
            <person name="Kim J.S."/>
            <person name="Ahn B.O."/>
            <person name="Rhee S.Y."/>
            <person name="Sohng J.K."/>
        </authorList>
    </citation>
    <scope>NUCLEOTIDE SEQUENCE</scope>
    <source>
        <tissue evidence="10">Leaf</tissue>
    </source>
</reference>
<comment type="caution">
    <text evidence="10">The sequence shown here is derived from an EMBL/GenBank/DDBJ whole genome shotgun (WGS) entry which is preliminary data.</text>
</comment>
<comment type="similarity">
    <text evidence="3">Belongs to the cytochrome P450 family.</text>
</comment>
<dbReference type="InterPro" id="IPR002401">
    <property type="entry name" value="Cyt_P450_E_grp-I"/>
</dbReference>
<dbReference type="GO" id="GO:0020037">
    <property type="term" value="F:heme binding"/>
    <property type="evidence" value="ECO:0007669"/>
    <property type="project" value="InterPro"/>
</dbReference>
<keyword evidence="11" id="KW-1185">Reference proteome</keyword>
<keyword evidence="5" id="KW-0479">Metal-binding</keyword>
<evidence type="ECO:0000256" key="6">
    <source>
        <dbReference type="ARBA" id="ARBA00023002"/>
    </source>
</evidence>
<comment type="cofactor">
    <cofactor evidence="1">
        <name>heme</name>
        <dbReference type="ChEBI" id="CHEBI:30413"/>
    </cofactor>
</comment>
<evidence type="ECO:0000313" key="10">
    <source>
        <dbReference type="EMBL" id="KAF7819859.1"/>
    </source>
</evidence>
<dbReference type="GO" id="GO:0004497">
    <property type="term" value="F:monooxygenase activity"/>
    <property type="evidence" value="ECO:0007669"/>
    <property type="project" value="UniProtKB-KW"/>
</dbReference>
<dbReference type="PANTHER" id="PTHR47943:SF9">
    <property type="entry name" value="CYTOCHROME P450"/>
    <property type="match status" value="1"/>
</dbReference>
<dbReference type="GO" id="GO:0005506">
    <property type="term" value="F:iron ion binding"/>
    <property type="evidence" value="ECO:0007669"/>
    <property type="project" value="InterPro"/>
</dbReference>
<keyword evidence="4" id="KW-0349">Heme</keyword>
<evidence type="ECO:0000313" key="11">
    <source>
        <dbReference type="Proteomes" id="UP000634136"/>
    </source>
</evidence>
<evidence type="ECO:0000256" key="4">
    <source>
        <dbReference type="ARBA" id="ARBA00022617"/>
    </source>
</evidence>
<dbReference type="InterPro" id="IPR036396">
    <property type="entry name" value="Cyt_P450_sf"/>
</dbReference>
<keyword evidence="6" id="KW-0560">Oxidoreductase</keyword>
<protein>
    <submittedName>
        <fullName evidence="10">Cytochrome P450 CYP736A12-like</fullName>
    </submittedName>
</protein>
<dbReference type="PRINTS" id="PR00463">
    <property type="entry name" value="EP450I"/>
</dbReference>
<keyword evidence="8" id="KW-0503">Monooxygenase</keyword>
<comment type="subcellular location">
    <subcellularLocation>
        <location evidence="2">Membrane</location>
    </subcellularLocation>
</comment>
<keyword evidence="7" id="KW-0408">Iron</keyword>
<keyword evidence="9" id="KW-0472">Membrane</keyword>
<dbReference type="SUPFAM" id="SSF48264">
    <property type="entry name" value="Cytochrome P450"/>
    <property type="match status" value="1"/>
</dbReference>
<accession>A0A834WK55</accession>
<dbReference type="GO" id="GO:0016020">
    <property type="term" value="C:membrane"/>
    <property type="evidence" value="ECO:0007669"/>
    <property type="project" value="UniProtKB-SubCell"/>
</dbReference>
<name>A0A834WK55_9FABA</name>
<proteinExistence type="inferred from homology"/>
<dbReference type="GO" id="GO:0016705">
    <property type="term" value="F:oxidoreductase activity, acting on paired donors, with incorporation or reduction of molecular oxygen"/>
    <property type="evidence" value="ECO:0007669"/>
    <property type="project" value="InterPro"/>
</dbReference>
<dbReference type="PANTHER" id="PTHR47943">
    <property type="entry name" value="CYTOCHROME P450 93A3-LIKE"/>
    <property type="match status" value="1"/>
</dbReference>
<evidence type="ECO:0000256" key="5">
    <source>
        <dbReference type="ARBA" id="ARBA00022723"/>
    </source>
</evidence>
<dbReference type="EMBL" id="JAAIUW010000008">
    <property type="protein sequence ID" value="KAF7819859.1"/>
    <property type="molecule type" value="Genomic_DNA"/>
</dbReference>
<dbReference type="AlphaFoldDB" id="A0A834WK55"/>
<dbReference type="OrthoDB" id="2789670at2759"/>
<dbReference type="InterPro" id="IPR001128">
    <property type="entry name" value="Cyt_P450"/>
</dbReference>
<gene>
    <name evidence="10" type="ORF">G2W53_025314</name>
</gene>
<evidence type="ECO:0000256" key="7">
    <source>
        <dbReference type="ARBA" id="ARBA00023004"/>
    </source>
</evidence>
<dbReference type="Pfam" id="PF00067">
    <property type="entry name" value="p450"/>
    <property type="match status" value="1"/>
</dbReference>
<dbReference type="CDD" id="cd11072">
    <property type="entry name" value="CYP71-like"/>
    <property type="match status" value="1"/>
</dbReference>
<organism evidence="10 11">
    <name type="scientific">Senna tora</name>
    <dbReference type="NCBI Taxonomy" id="362788"/>
    <lineage>
        <taxon>Eukaryota</taxon>
        <taxon>Viridiplantae</taxon>
        <taxon>Streptophyta</taxon>
        <taxon>Embryophyta</taxon>
        <taxon>Tracheophyta</taxon>
        <taxon>Spermatophyta</taxon>
        <taxon>Magnoliopsida</taxon>
        <taxon>eudicotyledons</taxon>
        <taxon>Gunneridae</taxon>
        <taxon>Pentapetalae</taxon>
        <taxon>rosids</taxon>
        <taxon>fabids</taxon>
        <taxon>Fabales</taxon>
        <taxon>Fabaceae</taxon>
        <taxon>Caesalpinioideae</taxon>
        <taxon>Cassia clade</taxon>
        <taxon>Senna</taxon>
    </lineage>
</organism>
<sequence length="428" mass="48377">MGMIVLAFKFPKGPPPLLVIGNLHQLGTLPHRSLQSLAKRYGPIMSLRLGHVPAIIVSSPEAAQLFLKTHDAVFASRPKSQASDYLSYGSKGMAFSEYGPYWRQMRKLCTLQLLSGSKIEMFGPLRREEVGVLVESIGKSAAAREVVDLSERVGELVEDITYKMVFGRKRDRRFDVKGLVHEALTLVGAFNVADFVPLLAAFDPQGLTRRLKKNSQEIDEMLETIIEEHEHSPDDHDHKIRKDKDFVDILLSSMEDQQNHVIDRTNIKAILLDMTVASADTSTTVAEWALSELMRHPRVMNNLQHELENTIGNNRMVEEADLPGLRYLDMVVKETLRLYPVAPLLVPRESSEDVMIDGYYIRKKSRVIVNAWAIGRDPKVWSDNVEEFYPESQQRKLDGRGWFFSNGKLGVTVSTYLNEDIGTEISIS</sequence>
<evidence type="ECO:0000256" key="9">
    <source>
        <dbReference type="ARBA" id="ARBA00023136"/>
    </source>
</evidence>
<evidence type="ECO:0000256" key="2">
    <source>
        <dbReference type="ARBA" id="ARBA00004370"/>
    </source>
</evidence>
<dbReference type="Proteomes" id="UP000634136">
    <property type="component" value="Unassembled WGS sequence"/>
</dbReference>
<evidence type="ECO:0000256" key="3">
    <source>
        <dbReference type="ARBA" id="ARBA00010617"/>
    </source>
</evidence>
<dbReference type="Gene3D" id="1.10.630.10">
    <property type="entry name" value="Cytochrome P450"/>
    <property type="match status" value="1"/>
</dbReference>
<evidence type="ECO:0000256" key="8">
    <source>
        <dbReference type="ARBA" id="ARBA00023033"/>
    </source>
</evidence>